<accession>A0A915J3U8</accession>
<protein>
    <submittedName>
        <fullName evidence="2">Uncharacterized protein</fullName>
    </submittedName>
</protein>
<dbReference type="AlphaFoldDB" id="A0A915J3U8"/>
<evidence type="ECO:0000313" key="2">
    <source>
        <dbReference type="WBParaSite" id="nRc.2.0.1.t20508-RA"/>
    </source>
</evidence>
<sequence>MPIEHYFSEFCEHNFLLGNDEGVVLRLSFRAHQTFGKRCCLAAGTRATMTLEFRGIKDESSSYGTFGLDEALQICKSKSADALLIFSLSRFKSPTLICKPSNVNVL</sequence>
<name>A0A915J3U8_ROMCU</name>
<keyword evidence="1" id="KW-1185">Reference proteome</keyword>
<reference evidence="2" key="1">
    <citation type="submission" date="2022-11" db="UniProtKB">
        <authorList>
            <consortium name="WormBaseParasite"/>
        </authorList>
    </citation>
    <scope>IDENTIFICATION</scope>
</reference>
<dbReference type="WBParaSite" id="nRc.2.0.1.t20508-RA">
    <property type="protein sequence ID" value="nRc.2.0.1.t20508-RA"/>
    <property type="gene ID" value="nRc.2.0.1.g20508"/>
</dbReference>
<dbReference type="Proteomes" id="UP000887565">
    <property type="component" value="Unplaced"/>
</dbReference>
<evidence type="ECO:0000313" key="1">
    <source>
        <dbReference type="Proteomes" id="UP000887565"/>
    </source>
</evidence>
<proteinExistence type="predicted"/>
<organism evidence="1 2">
    <name type="scientific">Romanomermis culicivorax</name>
    <name type="common">Nematode worm</name>
    <dbReference type="NCBI Taxonomy" id="13658"/>
    <lineage>
        <taxon>Eukaryota</taxon>
        <taxon>Metazoa</taxon>
        <taxon>Ecdysozoa</taxon>
        <taxon>Nematoda</taxon>
        <taxon>Enoplea</taxon>
        <taxon>Dorylaimia</taxon>
        <taxon>Mermithida</taxon>
        <taxon>Mermithoidea</taxon>
        <taxon>Mermithidae</taxon>
        <taxon>Romanomermis</taxon>
    </lineage>
</organism>